<evidence type="ECO:0000313" key="1">
    <source>
        <dbReference type="EMBL" id="DAE02961.1"/>
    </source>
</evidence>
<accession>A0A8S5P988</accession>
<organism evidence="1">
    <name type="scientific">Siphoviridae sp. ctM4S20</name>
    <dbReference type="NCBI Taxonomy" id="2825458"/>
    <lineage>
        <taxon>Viruses</taxon>
        <taxon>Duplodnaviria</taxon>
        <taxon>Heunggongvirae</taxon>
        <taxon>Uroviricota</taxon>
        <taxon>Caudoviricetes</taxon>
    </lineage>
</organism>
<reference evidence="1" key="1">
    <citation type="journal article" date="2021" name="Proc. Natl. Acad. Sci. U.S.A.">
        <title>A Catalog of Tens of Thousands of Viruses from Human Metagenomes Reveals Hidden Associations with Chronic Diseases.</title>
        <authorList>
            <person name="Tisza M.J."/>
            <person name="Buck C.B."/>
        </authorList>
    </citation>
    <scope>NUCLEOTIDE SEQUENCE</scope>
    <source>
        <strain evidence="1">CtM4S20</strain>
    </source>
</reference>
<protein>
    <submittedName>
        <fullName evidence="1">Uncharacterized protein</fullName>
    </submittedName>
</protein>
<name>A0A8S5P988_9CAUD</name>
<proteinExistence type="predicted"/>
<dbReference type="EMBL" id="BK015356">
    <property type="protein sequence ID" value="DAE02961.1"/>
    <property type="molecule type" value="Genomic_DNA"/>
</dbReference>
<sequence length="31" mass="3797">MNYHYFVDHSERISDSRVCKFLKKGLSFIYL</sequence>